<gene>
    <name evidence="1" type="ORF">BG57_07840</name>
</gene>
<reference evidence="1 2" key="1">
    <citation type="submission" date="2014-03" db="EMBL/GenBank/DDBJ databases">
        <title>Draft Genome Sequences of Four Burkholderia Strains.</title>
        <authorList>
            <person name="Liu X.Y."/>
            <person name="Li C.X."/>
            <person name="Xu J.H."/>
        </authorList>
    </citation>
    <scope>NUCLEOTIDE SEQUENCE [LARGE SCALE GENOMIC DNA]</scope>
    <source>
        <strain evidence="1 2">R27</strain>
    </source>
</reference>
<protein>
    <submittedName>
        <fullName evidence="1">Uncharacterized protein</fullName>
    </submittedName>
</protein>
<evidence type="ECO:0000313" key="1">
    <source>
        <dbReference type="EMBL" id="KDR33432.1"/>
    </source>
</evidence>
<accession>A0A069NZ30</accession>
<evidence type="ECO:0000313" key="2">
    <source>
        <dbReference type="Proteomes" id="UP000027439"/>
    </source>
</evidence>
<proteinExistence type="predicted"/>
<dbReference type="eggNOG" id="COG5380">
    <property type="taxonomic scope" value="Bacteria"/>
</dbReference>
<dbReference type="OrthoDB" id="8557243at2"/>
<dbReference type="AlphaFoldDB" id="A0A069NZ30"/>
<dbReference type="Proteomes" id="UP000027439">
    <property type="component" value="Unassembled WGS sequence"/>
</dbReference>
<dbReference type="STRING" id="1071679.BG57_07840"/>
<comment type="caution">
    <text evidence="1">The sequence shown here is derived from an EMBL/GenBank/DDBJ whole genome shotgun (WGS) entry which is preliminary data.</text>
</comment>
<sequence length="342" mass="37409">MNILRRIFGNTNDDARASKADVREALERVVRIAPQVRLANRYDARLAPVIGGALRYARELVDALPAPRDATPAAWADDPHLRTMFATADDITRTIGQSHELRGWFDGHYVAEHAYAVLSSRFVERRVLAVAHEGGVLRSEVPRVAVSFDEKRIRICDETDAALRHEIVLRVVEQLALAGMSRVGAREAQREALQEARALLSARLEMLGRRGAGMSGLSGAPSASADASTDVARLQRDIADNEAAIAALGSRAEAVEQQLEAIIGVFEEPSTLIRVTQRALRVNQMNLIVDEGSDEPAADVTLELAYLPMQPPETRAVEIVRIARRDLPPAGTALDDAARWVL</sequence>
<dbReference type="EMBL" id="JFHE01000016">
    <property type="protein sequence ID" value="KDR33432.1"/>
    <property type="molecule type" value="Genomic_DNA"/>
</dbReference>
<organism evidence="1 2">
    <name type="scientific">Caballeronia grimmiae</name>
    <dbReference type="NCBI Taxonomy" id="1071679"/>
    <lineage>
        <taxon>Bacteria</taxon>
        <taxon>Pseudomonadati</taxon>
        <taxon>Pseudomonadota</taxon>
        <taxon>Betaproteobacteria</taxon>
        <taxon>Burkholderiales</taxon>
        <taxon>Burkholderiaceae</taxon>
        <taxon>Caballeronia</taxon>
    </lineage>
</organism>
<name>A0A069NZ30_9BURK</name>